<sequence length="62" mass="7385">MMSRHLADHRSPPRGTRAKEFLRIEREELGRLWQQLFRRPVPVPVTGRRTAEFCRIDRGRSA</sequence>
<protein>
    <submittedName>
        <fullName evidence="1">Uncharacterized protein</fullName>
    </submittedName>
</protein>
<evidence type="ECO:0000313" key="2">
    <source>
        <dbReference type="Proteomes" id="UP000826300"/>
    </source>
</evidence>
<dbReference type="AlphaFoldDB" id="A0A8G1ED03"/>
<gene>
    <name evidence="1" type="ORF">JO391_18395</name>
</gene>
<name>A0A8G1ED03_9RHOB</name>
<accession>A0A8G1ED03</accession>
<dbReference type="KEGG" id="nsm:JO391_18395"/>
<dbReference type="RefSeq" id="WP_220661861.1">
    <property type="nucleotide sequence ID" value="NZ_CP069370.1"/>
</dbReference>
<proteinExistence type="predicted"/>
<dbReference type="Proteomes" id="UP000826300">
    <property type="component" value="Chromosome"/>
</dbReference>
<reference evidence="1" key="1">
    <citation type="submission" date="2021-02" db="EMBL/GenBank/DDBJ databases">
        <title>Rhodobacter shimadae sp. nov., an aerobic anoxygenic phototrophic bacterium isolated from a hot spring.</title>
        <authorList>
            <person name="Muramatsu S."/>
            <person name="Haruta S."/>
            <person name="Hirose S."/>
            <person name="Hanada S."/>
        </authorList>
    </citation>
    <scope>NUCLEOTIDE SEQUENCE</scope>
    <source>
        <strain evidence="1">N10</strain>
    </source>
</reference>
<organism evidence="1 2">
    <name type="scientific">Neotabrizicola shimadae</name>
    <dbReference type="NCBI Taxonomy" id="2807096"/>
    <lineage>
        <taxon>Bacteria</taxon>
        <taxon>Pseudomonadati</taxon>
        <taxon>Pseudomonadota</taxon>
        <taxon>Alphaproteobacteria</taxon>
        <taxon>Rhodobacterales</taxon>
        <taxon>Paracoccaceae</taxon>
        <taxon>Neotabrizicola</taxon>
    </lineage>
</organism>
<keyword evidence="2" id="KW-1185">Reference proteome</keyword>
<dbReference type="EMBL" id="CP069370">
    <property type="protein sequence ID" value="QYZ69643.1"/>
    <property type="molecule type" value="Genomic_DNA"/>
</dbReference>
<evidence type="ECO:0000313" key="1">
    <source>
        <dbReference type="EMBL" id="QYZ69643.1"/>
    </source>
</evidence>